<dbReference type="GO" id="GO:0016757">
    <property type="term" value="F:glycosyltransferase activity"/>
    <property type="evidence" value="ECO:0007669"/>
    <property type="project" value="InterPro"/>
</dbReference>
<dbReference type="Proteomes" id="UP000199611">
    <property type="component" value="Unassembled WGS sequence"/>
</dbReference>
<dbReference type="Pfam" id="PF00534">
    <property type="entry name" value="Glycos_transf_1"/>
    <property type="match status" value="1"/>
</dbReference>
<name>A0A1I4TUR0_9BACT</name>
<evidence type="ECO:0000313" key="5">
    <source>
        <dbReference type="Proteomes" id="UP000199611"/>
    </source>
</evidence>
<evidence type="ECO:0000313" key="4">
    <source>
        <dbReference type="EMBL" id="SFM80536.1"/>
    </source>
</evidence>
<feature type="domain" description="Glycosyltransferase subfamily 4-like N-terminal" evidence="3">
    <location>
        <begin position="43"/>
        <end position="156"/>
    </location>
</feature>
<dbReference type="SUPFAM" id="SSF53756">
    <property type="entry name" value="UDP-Glycosyltransferase/glycogen phosphorylase"/>
    <property type="match status" value="1"/>
</dbReference>
<evidence type="ECO:0000259" key="2">
    <source>
        <dbReference type="Pfam" id="PF00534"/>
    </source>
</evidence>
<proteinExistence type="predicted"/>
<feature type="domain" description="Glycosyl transferase family 1" evidence="2">
    <location>
        <begin position="174"/>
        <end position="319"/>
    </location>
</feature>
<dbReference type="AlphaFoldDB" id="A0A1I4TUR0"/>
<dbReference type="PANTHER" id="PTHR46401">
    <property type="entry name" value="GLYCOSYLTRANSFERASE WBBK-RELATED"/>
    <property type="match status" value="1"/>
</dbReference>
<dbReference type="STRING" id="39841.SAMN05660836_01539"/>
<evidence type="ECO:0000256" key="1">
    <source>
        <dbReference type="ARBA" id="ARBA00022679"/>
    </source>
</evidence>
<dbReference type="Pfam" id="PF13439">
    <property type="entry name" value="Glyco_transf_4"/>
    <property type="match status" value="1"/>
</dbReference>
<protein>
    <submittedName>
        <fullName evidence="4">Glycosyltransferase involved in cell wall bisynthesis</fullName>
    </submittedName>
</protein>
<organism evidence="4 5">
    <name type="scientific">Thermodesulforhabdus norvegica</name>
    <dbReference type="NCBI Taxonomy" id="39841"/>
    <lineage>
        <taxon>Bacteria</taxon>
        <taxon>Pseudomonadati</taxon>
        <taxon>Thermodesulfobacteriota</taxon>
        <taxon>Syntrophobacteria</taxon>
        <taxon>Syntrophobacterales</taxon>
        <taxon>Thermodesulforhabdaceae</taxon>
        <taxon>Thermodesulforhabdus</taxon>
    </lineage>
</organism>
<keyword evidence="1 4" id="KW-0808">Transferase</keyword>
<reference evidence="4 5" key="1">
    <citation type="submission" date="2016-10" db="EMBL/GenBank/DDBJ databases">
        <authorList>
            <person name="de Groot N.N."/>
        </authorList>
    </citation>
    <scope>NUCLEOTIDE SEQUENCE [LARGE SCALE GENOMIC DNA]</scope>
    <source>
        <strain evidence="4 5">DSM 9990</strain>
    </source>
</reference>
<dbReference type="InterPro" id="IPR001296">
    <property type="entry name" value="Glyco_trans_1"/>
</dbReference>
<dbReference type="CDD" id="cd03801">
    <property type="entry name" value="GT4_PimA-like"/>
    <property type="match status" value="1"/>
</dbReference>
<evidence type="ECO:0000259" key="3">
    <source>
        <dbReference type="Pfam" id="PF13439"/>
    </source>
</evidence>
<dbReference type="RefSeq" id="WP_093394740.1">
    <property type="nucleotide sequence ID" value="NZ_FOUU01000004.1"/>
</dbReference>
<gene>
    <name evidence="4" type="ORF">SAMN05660836_01539</name>
</gene>
<dbReference type="Gene3D" id="3.40.50.2000">
    <property type="entry name" value="Glycogen Phosphorylase B"/>
    <property type="match status" value="2"/>
</dbReference>
<dbReference type="InterPro" id="IPR028098">
    <property type="entry name" value="Glyco_trans_4-like_N"/>
</dbReference>
<dbReference type="GO" id="GO:0009103">
    <property type="term" value="P:lipopolysaccharide biosynthetic process"/>
    <property type="evidence" value="ECO:0007669"/>
    <property type="project" value="TreeGrafter"/>
</dbReference>
<dbReference type="OrthoDB" id="433681at2"/>
<dbReference type="EMBL" id="FOUU01000004">
    <property type="protein sequence ID" value="SFM80536.1"/>
    <property type="molecule type" value="Genomic_DNA"/>
</dbReference>
<dbReference type="PANTHER" id="PTHR46401:SF2">
    <property type="entry name" value="GLYCOSYLTRANSFERASE WBBK-RELATED"/>
    <property type="match status" value="1"/>
</dbReference>
<sequence length="352" mass="40157">MKVAFFFPASRWWLGYGTSLPETQGIPAARTKEALERKGIEVLHLDLWEREQDFDLLHIFGAGYEIEKFIKMAKWRGIPVVVTANDFSAKPLWKWYLARTIDPLIPISTMYRMRQTIYDIVDRIICSSRSEALQLSKRFRINTSKVRIVPHGVDKELFANANPELFIKHFGISDFVLQVARINRAKGQVRLIHALEGTGLDVVFIGSLVPVGETVNPEEQQEFLRLVKKLPWVHYVGELKNDDPLLASAYAAAKVHVLPSQWEILGMVTLEACAAGTAAISGRYPPIYEYLGDRILYCDPMDINSIRKSVLKAYEEGPKPGVREYVLSNFSWDHIANLLIDIYQEVLHEKQS</sequence>
<accession>A0A1I4TUR0</accession>
<keyword evidence="5" id="KW-1185">Reference proteome</keyword>